<dbReference type="AlphaFoldDB" id="A0A3L9YZR8"/>
<dbReference type="InterPro" id="IPR029058">
    <property type="entry name" value="AB_hydrolase_fold"/>
</dbReference>
<dbReference type="OrthoDB" id="252464at2"/>
<gene>
    <name evidence="2" type="ORF">BXY75_0227</name>
</gene>
<protein>
    <submittedName>
        <fullName evidence="2">Pimeloyl-ACP methyl ester carboxylesterase</fullName>
    </submittedName>
</protein>
<dbReference type="RefSeq" id="WP_121905850.1">
    <property type="nucleotide sequence ID" value="NZ_REFC01000011.1"/>
</dbReference>
<organism evidence="2 3">
    <name type="scientific">Ulvibacter antarcticus</name>
    <dbReference type="NCBI Taxonomy" id="442714"/>
    <lineage>
        <taxon>Bacteria</taxon>
        <taxon>Pseudomonadati</taxon>
        <taxon>Bacteroidota</taxon>
        <taxon>Flavobacteriia</taxon>
        <taxon>Flavobacteriales</taxon>
        <taxon>Flavobacteriaceae</taxon>
        <taxon>Ulvibacter</taxon>
    </lineage>
</organism>
<dbReference type="Proteomes" id="UP000271339">
    <property type="component" value="Unassembled WGS sequence"/>
</dbReference>
<sequence length="255" mass="28416">MILNYHNTQIYYKLSGTGPAIVLLHGFLESSRMWDYFVPILAQNSTVITIDLPGHGKSGFIGKEHGMELMADVVFSILNKHQIQKGVFAGHSMGGYVALAIAEKYADSIDKLILINSTPAEDSEERKINRDRAIKVIVKNPEAFISMAISNLFAEETRDLYKSEILRLKKEAMKFPVEGIIATISGMKNRKDRISVLKKINTPKFMICGIDDPIIPYETCKIEASETNTTLISTPGGHMSWIENQAIIAKILTLT</sequence>
<accession>A0A3L9YZR8</accession>
<dbReference type="SUPFAM" id="SSF53474">
    <property type="entry name" value="alpha/beta-Hydrolases"/>
    <property type="match status" value="1"/>
</dbReference>
<dbReference type="PANTHER" id="PTHR43798">
    <property type="entry name" value="MONOACYLGLYCEROL LIPASE"/>
    <property type="match status" value="1"/>
</dbReference>
<proteinExistence type="predicted"/>
<reference evidence="2 3" key="1">
    <citation type="submission" date="2018-10" db="EMBL/GenBank/DDBJ databases">
        <title>Genomic Encyclopedia of Archaeal and Bacterial Type Strains, Phase II (KMG-II): from individual species to whole genera.</title>
        <authorList>
            <person name="Goeker M."/>
        </authorList>
    </citation>
    <scope>NUCLEOTIDE SEQUENCE [LARGE SCALE GENOMIC DNA]</scope>
    <source>
        <strain evidence="2 3">DSM 23424</strain>
    </source>
</reference>
<dbReference type="Pfam" id="PF00561">
    <property type="entry name" value="Abhydrolase_1"/>
    <property type="match status" value="1"/>
</dbReference>
<dbReference type="Gene3D" id="3.40.50.1820">
    <property type="entry name" value="alpha/beta hydrolase"/>
    <property type="match status" value="1"/>
</dbReference>
<evidence type="ECO:0000259" key="1">
    <source>
        <dbReference type="Pfam" id="PF00561"/>
    </source>
</evidence>
<name>A0A3L9YZR8_9FLAO</name>
<evidence type="ECO:0000313" key="2">
    <source>
        <dbReference type="EMBL" id="RMA65814.1"/>
    </source>
</evidence>
<evidence type="ECO:0000313" key="3">
    <source>
        <dbReference type="Proteomes" id="UP000271339"/>
    </source>
</evidence>
<dbReference type="EMBL" id="REFC01000011">
    <property type="protein sequence ID" value="RMA65814.1"/>
    <property type="molecule type" value="Genomic_DNA"/>
</dbReference>
<comment type="caution">
    <text evidence="2">The sequence shown here is derived from an EMBL/GenBank/DDBJ whole genome shotgun (WGS) entry which is preliminary data.</text>
</comment>
<dbReference type="InterPro" id="IPR050266">
    <property type="entry name" value="AB_hydrolase_sf"/>
</dbReference>
<dbReference type="PRINTS" id="PR00111">
    <property type="entry name" value="ABHYDROLASE"/>
</dbReference>
<feature type="domain" description="AB hydrolase-1" evidence="1">
    <location>
        <begin position="19"/>
        <end position="244"/>
    </location>
</feature>
<dbReference type="InterPro" id="IPR000073">
    <property type="entry name" value="AB_hydrolase_1"/>
</dbReference>
<keyword evidence="3" id="KW-1185">Reference proteome</keyword>